<feature type="domain" description="Metallo-beta-lactamase" evidence="1">
    <location>
        <begin position="34"/>
        <end position="225"/>
    </location>
</feature>
<dbReference type="PANTHER" id="PTHR42663">
    <property type="entry name" value="HYDROLASE C777.06C-RELATED-RELATED"/>
    <property type="match status" value="1"/>
</dbReference>
<comment type="caution">
    <text evidence="2">The sequence shown here is derived from an EMBL/GenBank/DDBJ whole genome shotgun (WGS) entry which is preliminary data.</text>
</comment>
<reference evidence="2" key="1">
    <citation type="submission" date="2020-10" db="EMBL/GenBank/DDBJ databases">
        <authorList>
            <person name="Gilroy R."/>
        </authorList>
    </citation>
    <scope>NUCLEOTIDE SEQUENCE</scope>
    <source>
        <strain evidence="2">11167</strain>
    </source>
</reference>
<dbReference type="Pfam" id="PF12706">
    <property type="entry name" value="Lactamase_B_2"/>
    <property type="match status" value="1"/>
</dbReference>
<dbReference type="SUPFAM" id="SSF56281">
    <property type="entry name" value="Metallo-hydrolase/oxidoreductase"/>
    <property type="match status" value="1"/>
</dbReference>
<dbReference type="CDD" id="cd16279">
    <property type="entry name" value="metallo-hydrolase-like_MBL-fold"/>
    <property type="match status" value="1"/>
</dbReference>
<dbReference type="InterPro" id="IPR036866">
    <property type="entry name" value="RibonucZ/Hydroxyglut_hydro"/>
</dbReference>
<proteinExistence type="predicted"/>
<organism evidence="2 3">
    <name type="scientific">Candidatus Aphodenecus pullistercoris</name>
    <dbReference type="NCBI Taxonomy" id="2840669"/>
    <lineage>
        <taxon>Bacteria</taxon>
        <taxon>Pseudomonadati</taxon>
        <taxon>Spirochaetota</taxon>
        <taxon>Spirochaetia</taxon>
        <taxon>Spirochaetales</taxon>
        <taxon>Candidatus Aphodenecus</taxon>
    </lineage>
</organism>
<gene>
    <name evidence="2" type="ORF">IAC42_04630</name>
</gene>
<name>A0A9D9H991_9SPIR</name>
<evidence type="ECO:0000313" key="2">
    <source>
        <dbReference type="EMBL" id="MBO8443026.1"/>
    </source>
</evidence>
<accession>A0A9D9H991</accession>
<dbReference type="AlphaFoldDB" id="A0A9D9H991"/>
<dbReference type="Proteomes" id="UP000823633">
    <property type="component" value="Unassembled WGS sequence"/>
</dbReference>
<dbReference type="PANTHER" id="PTHR42663:SF6">
    <property type="entry name" value="HYDROLASE C777.06C-RELATED"/>
    <property type="match status" value="1"/>
</dbReference>
<protein>
    <submittedName>
        <fullName evidence="2">MBL fold metallo-hydrolase</fullName>
    </submittedName>
</protein>
<dbReference type="SMART" id="SM00849">
    <property type="entry name" value="Lactamase_B"/>
    <property type="match status" value="1"/>
</dbReference>
<dbReference type="EMBL" id="JADIMU010000029">
    <property type="protein sequence ID" value="MBO8443026.1"/>
    <property type="molecule type" value="Genomic_DNA"/>
</dbReference>
<dbReference type="InterPro" id="IPR001279">
    <property type="entry name" value="Metallo-B-lactamas"/>
</dbReference>
<sequence length="253" mass="28689">MKITFLGTGTSHGIPVIGCECAVCKSTDVRDRRYRSSIMLEEDGRRIVVDTGYEFRLQMLREDVHSLDAVLYTHSHADHLSGIDDLRVFSQKRNMTIYSNRPTLDYIEKHYSYAFDCHGFPGNPHLSAVALEPLKEVEIAGFHLTPLPVEHGRVTHMPIYGYRFGRFAYITDCTYIPDEVYDALRGVEVLAIGGLRKRSHGAHFSFEEAHEAGRRMGADRIYFTHINHETSCAEIDGLYEDALSAYDGLVLEV</sequence>
<dbReference type="Gene3D" id="3.60.15.10">
    <property type="entry name" value="Ribonuclease Z/Hydroxyacylglutathione hydrolase-like"/>
    <property type="match status" value="1"/>
</dbReference>
<evidence type="ECO:0000259" key="1">
    <source>
        <dbReference type="SMART" id="SM00849"/>
    </source>
</evidence>
<evidence type="ECO:0000313" key="3">
    <source>
        <dbReference type="Proteomes" id="UP000823633"/>
    </source>
</evidence>
<reference evidence="2" key="2">
    <citation type="journal article" date="2021" name="PeerJ">
        <title>Extensive microbial diversity within the chicken gut microbiome revealed by metagenomics and culture.</title>
        <authorList>
            <person name="Gilroy R."/>
            <person name="Ravi A."/>
            <person name="Getino M."/>
            <person name="Pursley I."/>
            <person name="Horton D.L."/>
            <person name="Alikhan N.F."/>
            <person name="Baker D."/>
            <person name="Gharbi K."/>
            <person name="Hall N."/>
            <person name="Watson M."/>
            <person name="Adriaenssens E.M."/>
            <person name="Foster-Nyarko E."/>
            <person name="Jarju S."/>
            <person name="Secka A."/>
            <person name="Antonio M."/>
            <person name="Oren A."/>
            <person name="Chaudhuri R.R."/>
            <person name="La Ragione R."/>
            <person name="Hildebrand F."/>
            <person name="Pallen M.J."/>
        </authorList>
    </citation>
    <scope>NUCLEOTIDE SEQUENCE</scope>
    <source>
        <strain evidence="2">11167</strain>
    </source>
</reference>